<dbReference type="InterPro" id="IPR036875">
    <property type="entry name" value="Znf_CCHC_sf"/>
</dbReference>
<reference evidence="2 3" key="1">
    <citation type="submission" date="2023-11" db="EMBL/GenBank/DDBJ databases">
        <title>Halocaridina rubra genome assembly.</title>
        <authorList>
            <person name="Smith C."/>
        </authorList>
    </citation>
    <scope>NUCLEOTIDE SEQUENCE [LARGE SCALE GENOMIC DNA]</scope>
    <source>
        <strain evidence="2">EP-1</strain>
        <tissue evidence="2">Whole</tissue>
    </source>
</reference>
<organism evidence="2 3">
    <name type="scientific">Halocaridina rubra</name>
    <name type="common">Hawaiian red shrimp</name>
    <dbReference type="NCBI Taxonomy" id="373956"/>
    <lineage>
        <taxon>Eukaryota</taxon>
        <taxon>Metazoa</taxon>
        <taxon>Ecdysozoa</taxon>
        <taxon>Arthropoda</taxon>
        <taxon>Crustacea</taxon>
        <taxon>Multicrustacea</taxon>
        <taxon>Malacostraca</taxon>
        <taxon>Eumalacostraca</taxon>
        <taxon>Eucarida</taxon>
        <taxon>Decapoda</taxon>
        <taxon>Pleocyemata</taxon>
        <taxon>Caridea</taxon>
        <taxon>Atyoidea</taxon>
        <taxon>Atyidae</taxon>
        <taxon>Halocaridina</taxon>
    </lineage>
</organism>
<dbReference type="SUPFAM" id="SSF57756">
    <property type="entry name" value="Retrovirus zinc finger-like domains"/>
    <property type="match status" value="1"/>
</dbReference>
<evidence type="ECO:0000313" key="2">
    <source>
        <dbReference type="EMBL" id="KAK7077733.1"/>
    </source>
</evidence>
<feature type="domain" description="CCHC-type" evidence="1">
    <location>
        <begin position="72"/>
        <end position="88"/>
    </location>
</feature>
<evidence type="ECO:0000313" key="3">
    <source>
        <dbReference type="Proteomes" id="UP001381693"/>
    </source>
</evidence>
<accession>A0AAN8XAV0</accession>
<dbReference type="SMART" id="SM00343">
    <property type="entry name" value="ZnF_C2HC"/>
    <property type="match status" value="2"/>
</dbReference>
<dbReference type="Proteomes" id="UP001381693">
    <property type="component" value="Unassembled WGS sequence"/>
</dbReference>
<comment type="caution">
    <text evidence="2">The sequence shown here is derived from an EMBL/GenBank/DDBJ whole genome shotgun (WGS) entry which is preliminary data.</text>
</comment>
<keyword evidence="3" id="KW-1185">Reference proteome</keyword>
<feature type="non-terminal residue" evidence="2">
    <location>
        <position position="1"/>
    </location>
</feature>
<feature type="domain" description="CCHC-type" evidence="1">
    <location>
        <begin position="95"/>
        <end position="111"/>
    </location>
</feature>
<evidence type="ECO:0000259" key="1">
    <source>
        <dbReference type="SMART" id="SM00343"/>
    </source>
</evidence>
<proteinExistence type="predicted"/>
<dbReference type="GO" id="GO:0008270">
    <property type="term" value="F:zinc ion binding"/>
    <property type="evidence" value="ECO:0007669"/>
    <property type="project" value="InterPro"/>
</dbReference>
<name>A0AAN8XAV0_HALRR</name>
<dbReference type="AlphaFoldDB" id="A0AAN8XAV0"/>
<dbReference type="EMBL" id="JAXCGZ010008340">
    <property type="protein sequence ID" value="KAK7077733.1"/>
    <property type="molecule type" value="Genomic_DNA"/>
</dbReference>
<protein>
    <recommendedName>
        <fullName evidence="1">CCHC-type domain-containing protein</fullName>
    </recommendedName>
</protein>
<dbReference type="InterPro" id="IPR001878">
    <property type="entry name" value="Znf_CCHC"/>
</dbReference>
<sequence length="152" mass="17322">KTLPHRCHFLLKSNIPIPEIVQQLSNWFESHPGHGHSKEEIKQERLLDVTAIPVAAMANNRGHRSPDMERERCGNCHGLGHRWEQCSQSWCSGAICFNCLGFGHQVDGCPSERMVHDSLPFRTKNNHIPDYPIGRDSRGLSKEKLPLLLNQR</sequence>
<gene>
    <name evidence="2" type="ORF">SK128_028256</name>
</gene>
<dbReference type="GO" id="GO:0003676">
    <property type="term" value="F:nucleic acid binding"/>
    <property type="evidence" value="ECO:0007669"/>
    <property type="project" value="InterPro"/>
</dbReference>
<dbReference type="Gene3D" id="4.10.60.10">
    <property type="entry name" value="Zinc finger, CCHC-type"/>
    <property type="match status" value="1"/>
</dbReference>